<reference evidence="2" key="1">
    <citation type="submission" date="2021-03" db="EMBL/GenBank/DDBJ databases">
        <title>Draft genome sequence of rust myrtle Austropuccinia psidii MF-1, a brazilian biotype.</title>
        <authorList>
            <person name="Quecine M.C."/>
            <person name="Pachon D.M.R."/>
            <person name="Bonatelli M.L."/>
            <person name="Correr F.H."/>
            <person name="Franceschini L.M."/>
            <person name="Leite T.F."/>
            <person name="Margarido G.R.A."/>
            <person name="Almeida C.A."/>
            <person name="Ferrarezi J.A."/>
            <person name="Labate C.A."/>
        </authorList>
    </citation>
    <scope>NUCLEOTIDE SEQUENCE</scope>
    <source>
        <strain evidence="2">MF-1</strain>
    </source>
</reference>
<comment type="caution">
    <text evidence="2">The sequence shown here is derived from an EMBL/GenBank/DDBJ whole genome shotgun (WGS) entry which is preliminary data.</text>
</comment>
<keyword evidence="3" id="KW-1185">Reference proteome</keyword>
<gene>
    <name evidence="2" type="ORF">O181_031805</name>
</gene>
<protein>
    <submittedName>
        <fullName evidence="2">Uncharacterized protein</fullName>
    </submittedName>
</protein>
<organism evidence="2 3">
    <name type="scientific">Austropuccinia psidii MF-1</name>
    <dbReference type="NCBI Taxonomy" id="1389203"/>
    <lineage>
        <taxon>Eukaryota</taxon>
        <taxon>Fungi</taxon>
        <taxon>Dikarya</taxon>
        <taxon>Basidiomycota</taxon>
        <taxon>Pucciniomycotina</taxon>
        <taxon>Pucciniomycetes</taxon>
        <taxon>Pucciniales</taxon>
        <taxon>Sphaerophragmiaceae</taxon>
        <taxon>Austropuccinia</taxon>
    </lineage>
</organism>
<evidence type="ECO:0000313" key="2">
    <source>
        <dbReference type="EMBL" id="MBW0492090.1"/>
    </source>
</evidence>
<name>A0A9Q3CYM0_9BASI</name>
<sequence length="94" mass="10341">MPPCSSRHAADDTESRMEASEDIPNMILSLTQQMRKMQSDHAAKIASLHSSLSSQMPLARSHSSPSAYAKYISDPQNFASRCLTLKHDGSNYAD</sequence>
<dbReference type="Proteomes" id="UP000765509">
    <property type="component" value="Unassembled WGS sequence"/>
</dbReference>
<feature type="region of interest" description="Disordered" evidence="1">
    <location>
        <begin position="1"/>
        <end position="22"/>
    </location>
</feature>
<feature type="compositionally biased region" description="Basic and acidic residues" evidence="1">
    <location>
        <begin position="8"/>
        <end position="19"/>
    </location>
</feature>
<dbReference type="EMBL" id="AVOT02011430">
    <property type="protein sequence ID" value="MBW0492090.1"/>
    <property type="molecule type" value="Genomic_DNA"/>
</dbReference>
<proteinExistence type="predicted"/>
<evidence type="ECO:0000313" key="3">
    <source>
        <dbReference type="Proteomes" id="UP000765509"/>
    </source>
</evidence>
<evidence type="ECO:0000256" key="1">
    <source>
        <dbReference type="SAM" id="MobiDB-lite"/>
    </source>
</evidence>
<dbReference type="AlphaFoldDB" id="A0A9Q3CYM0"/>
<accession>A0A9Q3CYM0</accession>